<evidence type="ECO:0000256" key="3">
    <source>
        <dbReference type="ARBA" id="ARBA00022989"/>
    </source>
</evidence>
<dbReference type="Gene3D" id="1.20.1560.10">
    <property type="entry name" value="ABC transporter type 1, transmembrane domain"/>
    <property type="match status" value="1"/>
</dbReference>
<feature type="transmembrane region" description="Helical" evidence="5">
    <location>
        <begin position="47"/>
        <end position="72"/>
    </location>
</feature>
<comment type="caution">
    <text evidence="7">The sequence shown here is derived from an EMBL/GenBank/DDBJ whole genome shotgun (WGS) entry which is preliminary data.</text>
</comment>
<keyword evidence="4 5" id="KW-0472">Membrane</keyword>
<reference evidence="7" key="1">
    <citation type="journal article" date="2020" name="Fungal Divers.">
        <title>Resolving the Mortierellaceae phylogeny through synthesis of multi-gene phylogenetics and phylogenomics.</title>
        <authorList>
            <person name="Vandepol N."/>
            <person name="Liber J."/>
            <person name="Desiro A."/>
            <person name="Na H."/>
            <person name="Kennedy M."/>
            <person name="Barry K."/>
            <person name="Grigoriev I.V."/>
            <person name="Miller A.N."/>
            <person name="O'Donnell K."/>
            <person name="Stajich J.E."/>
            <person name="Bonito G."/>
        </authorList>
    </citation>
    <scope>NUCLEOTIDE SEQUENCE</scope>
    <source>
        <strain evidence="7">NRRL 28262</strain>
    </source>
</reference>
<dbReference type="AlphaFoldDB" id="A0AAD4H3V4"/>
<dbReference type="EMBL" id="JAAAIL010001223">
    <property type="protein sequence ID" value="KAG0271111.1"/>
    <property type="molecule type" value="Genomic_DNA"/>
</dbReference>
<protein>
    <submittedName>
        <fullName evidence="7">(ABC) transporter</fullName>
    </submittedName>
</protein>
<feature type="transmembrane region" description="Helical" evidence="5">
    <location>
        <begin position="228"/>
        <end position="246"/>
    </location>
</feature>
<feature type="transmembrane region" description="Helical" evidence="5">
    <location>
        <begin position="196"/>
        <end position="216"/>
    </location>
</feature>
<dbReference type="CDD" id="cd18577">
    <property type="entry name" value="ABC_6TM_Pgp_ABCB1_D1_like"/>
    <property type="match status" value="1"/>
</dbReference>
<dbReference type="PANTHER" id="PTHR24222">
    <property type="entry name" value="ABC TRANSPORTER B FAMILY"/>
    <property type="match status" value="1"/>
</dbReference>
<dbReference type="GO" id="GO:0140359">
    <property type="term" value="F:ABC-type transporter activity"/>
    <property type="evidence" value="ECO:0007669"/>
    <property type="project" value="InterPro"/>
</dbReference>
<evidence type="ECO:0000313" key="7">
    <source>
        <dbReference type="EMBL" id="KAG0271111.1"/>
    </source>
</evidence>
<name>A0AAD4H3V4_9FUNG</name>
<dbReference type="SUPFAM" id="SSF90123">
    <property type="entry name" value="ABC transporter transmembrane region"/>
    <property type="match status" value="1"/>
</dbReference>
<dbReference type="PANTHER" id="PTHR24222:SF76">
    <property type="entry name" value="MYCOBACTIN IMPORT ATP-BINDING_PERMEASE PROTEIN IRTB"/>
    <property type="match status" value="1"/>
</dbReference>
<keyword evidence="2 5" id="KW-0812">Transmembrane</keyword>
<proteinExistence type="predicted"/>
<evidence type="ECO:0000313" key="8">
    <source>
        <dbReference type="Proteomes" id="UP001194580"/>
    </source>
</evidence>
<sequence>MPRLSTSFVSFALLMGDVINSIAEISKAGGNTSDVVSNAALISQLRILVIKFTIVGAVLFFVAYGQMCLFTLSAENQTKRIREKYLHAILRQDITWHDIGKKSESLNSRLSADTQLIFDGLADKVAAGGLMSNYGGDSSADGQDLYAASGGLAEQAIGNIRTVVTFGGLKRELQKFNAILKEAYKSGVKKSIATELGTGSFIMIMFMGYPLAFYYGSGQDGCMAPGDVLTVLFSTMIGAMSIGNVGPNIASFGKAQADCFFKKKLREEMNRIDVS</sequence>
<evidence type="ECO:0000259" key="6">
    <source>
        <dbReference type="PROSITE" id="PS50929"/>
    </source>
</evidence>
<dbReference type="GO" id="GO:0005886">
    <property type="term" value="C:plasma membrane"/>
    <property type="evidence" value="ECO:0007669"/>
    <property type="project" value="TreeGrafter"/>
</dbReference>
<comment type="subcellular location">
    <subcellularLocation>
        <location evidence="1">Membrane</location>
        <topology evidence="1">Multi-pass membrane protein</topology>
    </subcellularLocation>
</comment>
<feature type="domain" description="ABC transmembrane type-1" evidence="6">
    <location>
        <begin position="9"/>
        <end position="254"/>
    </location>
</feature>
<organism evidence="7 8">
    <name type="scientific">Linnemannia exigua</name>
    <dbReference type="NCBI Taxonomy" id="604196"/>
    <lineage>
        <taxon>Eukaryota</taxon>
        <taxon>Fungi</taxon>
        <taxon>Fungi incertae sedis</taxon>
        <taxon>Mucoromycota</taxon>
        <taxon>Mortierellomycotina</taxon>
        <taxon>Mortierellomycetes</taxon>
        <taxon>Mortierellales</taxon>
        <taxon>Mortierellaceae</taxon>
        <taxon>Linnemannia</taxon>
    </lineage>
</organism>
<dbReference type="Pfam" id="PF00664">
    <property type="entry name" value="ABC_membrane"/>
    <property type="match status" value="2"/>
</dbReference>
<evidence type="ECO:0000256" key="2">
    <source>
        <dbReference type="ARBA" id="ARBA00022692"/>
    </source>
</evidence>
<keyword evidence="8" id="KW-1185">Reference proteome</keyword>
<dbReference type="GO" id="GO:0005524">
    <property type="term" value="F:ATP binding"/>
    <property type="evidence" value="ECO:0007669"/>
    <property type="project" value="InterPro"/>
</dbReference>
<evidence type="ECO:0000256" key="1">
    <source>
        <dbReference type="ARBA" id="ARBA00004141"/>
    </source>
</evidence>
<keyword evidence="3 5" id="KW-1133">Transmembrane helix</keyword>
<evidence type="ECO:0000256" key="4">
    <source>
        <dbReference type="ARBA" id="ARBA00023136"/>
    </source>
</evidence>
<accession>A0AAD4H3V4</accession>
<gene>
    <name evidence="7" type="primary">ABCB2</name>
    <name evidence="7" type="ORF">BGZ95_001135</name>
</gene>
<dbReference type="InterPro" id="IPR036640">
    <property type="entry name" value="ABC1_TM_sf"/>
</dbReference>
<evidence type="ECO:0000256" key="5">
    <source>
        <dbReference type="SAM" id="Phobius"/>
    </source>
</evidence>
<dbReference type="InterPro" id="IPR039421">
    <property type="entry name" value="Type_1_exporter"/>
</dbReference>
<dbReference type="PROSITE" id="PS50929">
    <property type="entry name" value="ABC_TM1F"/>
    <property type="match status" value="1"/>
</dbReference>
<dbReference type="Proteomes" id="UP001194580">
    <property type="component" value="Unassembled WGS sequence"/>
</dbReference>
<dbReference type="InterPro" id="IPR011527">
    <property type="entry name" value="ABC1_TM_dom"/>
</dbReference>